<dbReference type="Proteomes" id="UP000695007">
    <property type="component" value="Unplaced"/>
</dbReference>
<evidence type="ECO:0000259" key="3">
    <source>
        <dbReference type="PROSITE" id="PS50157"/>
    </source>
</evidence>
<feature type="compositionally biased region" description="Basic and acidic residues" evidence="2">
    <location>
        <begin position="635"/>
        <end position="651"/>
    </location>
</feature>
<feature type="compositionally biased region" description="Acidic residues" evidence="2">
    <location>
        <begin position="604"/>
        <end position="617"/>
    </location>
</feature>
<feature type="compositionally biased region" description="Basic residues" evidence="2">
    <location>
        <begin position="427"/>
        <end position="436"/>
    </location>
</feature>
<evidence type="ECO:0000256" key="2">
    <source>
        <dbReference type="SAM" id="MobiDB-lite"/>
    </source>
</evidence>
<dbReference type="GeneID" id="105365745"/>
<feature type="domain" description="C2H2-type" evidence="3">
    <location>
        <begin position="562"/>
        <end position="590"/>
    </location>
</feature>
<proteinExistence type="predicted"/>
<dbReference type="Pfam" id="PF00096">
    <property type="entry name" value="zf-C2H2"/>
    <property type="match status" value="1"/>
</dbReference>
<dbReference type="KEGG" id="csol:105365745"/>
<feature type="region of interest" description="Disordered" evidence="2">
    <location>
        <begin position="422"/>
        <end position="448"/>
    </location>
</feature>
<dbReference type="InterPro" id="IPR017956">
    <property type="entry name" value="AT_hook_DNA-bd_motif"/>
</dbReference>
<feature type="compositionally biased region" description="Basic residues" evidence="2">
    <location>
        <begin position="583"/>
        <end position="598"/>
    </location>
</feature>
<feature type="compositionally biased region" description="Basic residues" evidence="2">
    <location>
        <begin position="661"/>
        <end position="671"/>
    </location>
</feature>
<evidence type="ECO:0000313" key="4">
    <source>
        <dbReference type="Proteomes" id="UP000695007"/>
    </source>
</evidence>
<dbReference type="PRINTS" id="PR00929">
    <property type="entry name" value="ATHOOK"/>
</dbReference>
<sequence length="1057" mass="120881">MITFHAPTCDTIHDVSKDGACSENVDNSKNSTTIKINEPELESDDDETIATFVTSTGQQLALYAVEDSDEIFAVALYDESGEPPSNFHFLLKADVERLIGEGAVKTVKKPTLQQKRESKPLDKKEEIIYETYEETKRRYEKIEEIKKKSDIKANIVEVPKHQKLQKKKVQNLERTNTYVMKSSRNKNAIRQPHLTKTTKKISNASHSRFDSRKETNIGYTSNESYIIDHFQDDIDSDAEIIEQSTVQYMLCDGDHSDSELTFDELQASLLSFNTSKASLNASKTRSLESQSNERKKDIGIKFSSTLKNSPNATLVYSQKKESVTVCRTYKNQKKSQLSNNLLKIQKKVIKEDIEDPTLSDFSTFEDGPNSSDELPQNDMQNSLIEPHAVKVKRSRKQQLTVVNRTDSEIIIQPASVFSEEEEEPVVTKKRGRRKKKLLPDPDYNPRKPIRRTRRTHRSVEVIEIDIDENDRSNIMEITLDGKKGKGSSDKENDIISVGDSDESDEDLNKKSKDCIMQCSHCNRKFRKRRALERHLEICPKSPANIQKLEERKACMIGKGKKFKCKSCNEFFDIAVALARHVRAVHSPRKRGRPPKHSWLRNDSDSSDIEDSMDESSPEPEREPRRRGRPRIKSSLSKDESPTPDIELKLDSSFETFTEPRKRGRPPKKKPSKERSASPESMEKNINLAEHKMQSMERPIMEFISEPRKRGRPSKKSLSKEGRSVSPDLKDKSDMLDLLPIQIPKKRGRPSKRNLSKDERSTTPEAEEKNESYAEISSEPRKRGRPSKRSTSKDKRSESPEVVVKIEILSESNSNDDEMTTEVDEKNEDSMEAISEFRKNVKFNKEKFLVDEKSVMPESEMNMQNLIESSDKSQQKSKLNQDKFLKDDISQDLEIEIKVESSVDSLGETRKQDSQSTDIALQDERSVTPEVDEKEITSLQNILVDEKDKIKIKKKILSPNRTWKVKKLNCADCGKWFSSAAALTTHRLQHRTKTSGHLAHRCPLCKKLIPLELFAKHLTMAHGKPMSERSGEGGGSGGLRRPIYRHKKWAARTLRSTN</sequence>
<feature type="region of interest" description="Disordered" evidence="2">
    <location>
        <begin position="359"/>
        <end position="378"/>
    </location>
</feature>
<feature type="region of interest" description="Disordered" evidence="2">
    <location>
        <begin position="904"/>
        <end position="925"/>
    </location>
</feature>
<feature type="compositionally biased region" description="Basic residues" evidence="2">
    <location>
        <begin position="743"/>
        <end position="753"/>
    </location>
</feature>
<name>A0AAJ6YQB0_9HYME</name>
<dbReference type="InterPro" id="IPR036236">
    <property type="entry name" value="Znf_C2H2_sf"/>
</dbReference>
<feature type="compositionally biased region" description="Polar residues" evidence="2">
    <location>
        <begin position="368"/>
        <end position="378"/>
    </location>
</feature>
<evidence type="ECO:0000313" key="5">
    <source>
        <dbReference type="RefSeq" id="XP_011502280.1"/>
    </source>
</evidence>
<feature type="region of interest" description="Disordered" evidence="2">
    <location>
        <begin position="482"/>
        <end position="506"/>
    </location>
</feature>
<feature type="domain" description="C2H2-type" evidence="3">
    <location>
        <begin position="967"/>
        <end position="994"/>
    </location>
</feature>
<organism evidence="4 5">
    <name type="scientific">Ceratosolen solmsi marchali</name>
    <dbReference type="NCBI Taxonomy" id="326594"/>
    <lineage>
        <taxon>Eukaryota</taxon>
        <taxon>Metazoa</taxon>
        <taxon>Ecdysozoa</taxon>
        <taxon>Arthropoda</taxon>
        <taxon>Hexapoda</taxon>
        <taxon>Insecta</taxon>
        <taxon>Pterygota</taxon>
        <taxon>Neoptera</taxon>
        <taxon>Endopterygota</taxon>
        <taxon>Hymenoptera</taxon>
        <taxon>Apocrita</taxon>
        <taxon>Proctotrupomorpha</taxon>
        <taxon>Chalcidoidea</taxon>
        <taxon>Agaonidae</taxon>
        <taxon>Agaoninae</taxon>
        <taxon>Ceratosolen</taxon>
    </lineage>
</organism>
<dbReference type="RefSeq" id="XP_011502280.1">
    <property type="nucleotide sequence ID" value="XM_011503978.1"/>
</dbReference>
<feature type="compositionally biased region" description="Acidic residues" evidence="2">
    <location>
        <begin position="813"/>
        <end position="828"/>
    </location>
</feature>
<keyword evidence="1" id="KW-0479">Metal-binding</keyword>
<dbReference type="Gene3D" id="3.30.160.60">
    <property type="entry name" value="Classic Zinc Finger"/>
    <property type="match status" value="1"/>
</dbReference>
<feature type="compositionally biased region" description="Basic and acidic residues" evidence="2">
    <location>
        <begin position="754"/>
        <end position="771"/>
    </location>
</feature>
<feature type="domain" description="C2H2-type" evidence="3">
    <location>
        <begin position="516"/>
        <end position="537"/>
    </location>
</feature>
<feature type="compositionally biased region" description="Basic and acidic residues" evidence="2">
    <location>
        <begin position="717"/>
        <end position="734"/>
    </location>
</feature>
<feature type="compositionally biased region" description="Basic and acidic residues" evidence="2">
    <location>
        <begin position="482"/>
        <end position="493"/>
    </location>
</feature>
<dbReference type="SMART" id="SM00355">
    <property type="entry name" value="ZnF_C2H2"/>
    <property type="match status" value="4"/>
</dbReference>
<gene>
    <name evidence="5" type="primary">LOC105365745</name>
</gene>
<dbReference type="AlphaFoldDB" id="A0AAJ6YQB0"/>
<dbReference type="SMART" id="SM00384">
    <property type="entry name" value="AT_hook"/>
    <property type="match status" value="6"/>
</dbReference>
<protein>
    <submittedName>
        <fullName evidence="5">Uncharacterized protein LOC105365745</fullName>
    </submittedName>
</protein>
<feature type="region of interest" description="Disordered" evidence="2">
    <location>
        <begin position="583"/>
        <end position="828"/>
    </location>
</feature>
<keyword evidence="1" id="KW-0862">Zinc</keyword>
<dbReference type="PROSITE" id="PS50157">
    <property type="entry name" value="ZINC_FINGER_C2H2_2"/>
    <property type="match status" value="3"/>
</dbReference>
<dbReference type="PROSITE" id="PS00028">
    <property type="entry name" value="ZINC_FINGER_C2H2_1"/>
    <property type="match status" value="2"/>
</dbReference>
<dbReference type="SUPFAM" id="SSF57667">
    <property type="entry name" value="beta-beta-alpha zinc fingers"/>
    <property type="match status" value="1"/>
</dbReference>
<dbReference type="InterPro" id="IPR013087">
    <property type="entry name" value="Znf_C2H2_type"/>
</dbReference>
<evidence type="ECO:0000256" key="1">
    <source>
        <dbReference type="PROSITE-ProRule" id="PRU00042"/>
    </source>
</evidence>
<dbReference type="GO" id="GO:0003677">
    <property type="term" value="F:DNA binding"/>
    <property type="evidence" value="ECO:0007669"/>
    <property type="project" value="InterPro"/>
</dbReference>
<accession>A0AAJ6YQB0</accession>
<feature type="compositionally biased region" description="Basic and acidic residues" evidence="2">
    <location>
        <begin position="672"/>
        <end position="694"/>
    </location>
</feature>
<keyword evidence="1" id="KW-0863">Zinc-finger</keyword>
<reference evidence="5" key="1">
    <citation type="submission" date="2025-08" db="UniProtKB">
        <authorList>
            <consortium name="RefSeq"/>
        </authorList>
    </citation>
    <scope>IDENTIFICATION</scope>
</reference>
<keyword evidence="4" id="KW-1185">Reference proteome</keyword>
<dbReference type="GO" id="GO:0008270">
    <property type="term" value="F:zinc ion binding"/>
    <property type="evidence" value="ECO:0007669"/>
    <property type="project" value="UniProtKB-KW"/>
</dbReference>